<name>A0A1H5T795_9ACTN</name>
<proteinExistence type="predicted"/>
<gene>
    <name evidence="1" type="ORF">SAMN04489712_101491</name>
</gene>
<dbReference type="RefSeq" id="WP_103935918.1">
    <property type="nucleotide sequence ID" value="NZ_FNVO01000001.1"/>
</dbReference>
<dbReference type="Proteomes" id="UP000236723">
    <property type="component" value="Unassembled WGS sequence"/>
</dbReference>
<protein>
    <submittedName>
        <fullName evidence="1">Uncharacterized protein</fullName>
    </submittedName>
</protein>
<dbReference type="EMBL" id="FNVO01000001">
    <property type="protein sequence ID" value="SEF58028.1"/>
    <property type="molecule type" value="Genomic_DNA"/>
</dbReference>
<evidence type="ECO:0000313" key="1">
    <source>
        <dbReference type="EMBL" id="SEF58028.1"/>
    </source>
</evidence>
<keyword evidence="2" id="KW-1185">Reference proteome</keyword>
<evidence type="ECO:0000313" key="2">
    <source>
        <dbReference type="Proteomes" id="UP000236723"/>
    </source>
</evidence>
<dbReference type="OrthoDB" id="3351204at2"/>
<reference evidence="2" key="1">
    <citation type="submission" date="2016-10" db="EMBL/GenBank/DDBJ databases">
        <authorList>
            <person name="Varghese N."/>
            <person name="Submissions S."/>
        </authorList>
    </citation>
    <scope>NUCLEOTIDE SEQUENCE [LARGE SCALE GENOMIC DNA]</scope>
    <source>
        <strain evidence="2">DSM 43163</strain>
    </source>
</reference>
<accession>A0A1H5T795</accession>
<organism evidence="1 2">
    <name type="scientific">Thermomonospora echinospora</name>
    <dbReference type="NCBI Taxonomy" id="1992"/>
    <lineage>
        <taxon>Bacteria</taxon>
        <taxon>Bacillati</taxon>
        <taxon>Actinomycetota</taxon>
        <taxon>Actinomycetes</taxon>
        <taxon>Streptosporangiales</taxon>
        <taxon>Thermomonosporaceae</taxon>
        <taxon>Thermomonospora</taxon>
    </lineage>
</organism>
<sequence length="192" mass="21094">MTPAHHDPYGRPAPQIHSALAAALRADQAAIAAAVTKTIGGDLDPHSREFVRSARRLVLACATALVSVLEFHRPAPHPSGRAVCRACHTAHCPTLRRIAEVLTTHDVHPAPIDRTEAWRRADAHLSQGRRHVAIEIQEFPHGFVAWPAYGPADSLLVIDGHTGHLTRWPRLPLETLTREYHAYLTAHPTPGR</sequence>
<dbReference type="AlphaFoldDB" id="A0A1H5T795"/>